<dbReference type="InterPro" id="IPR027417">
    <property type="entry name" value="P-loop_NTPase"/>
</dbReference>
<dbReference type="Gene3D" id="1.20.272.10">
    <property type="match status" value="1"/>
</dbReference>
<dbReference type="AlphaFoldDB" id="A0A1H6QPQ3"/>
<dbReference type="Gene3D" id="3.40.50.300">
    <property type="entry name" value="P-loop containing nucleotide triphosphate hydrolases"/>
    <property type="match status" value="1"/>
</dbReference>
<dbReference type="GO" id="GO:0003677">
    <property type="term" value="F:DNA binding"/>
    <property type="evidence" value="ECO:0007669"/>
    <property type="project" value="InterPro"/>
</dbReference>
<dbReference type="OrthoDB" id="9775929at2"/>
<feature type="domain" description="DNA polymerase III delta N-terminal" evidence="9">
    <location>
        <begin position="4"/>
        <end position="126"/>
    </location>
</feature>
<dbReference type="GO" id="GO:0009360">
    <property type="term" value="C:DNA polymerase III complex"/>
    <property type="evidence" value="ECO:0007669"/>
    <property type="project" value="InterPro"/>
</dbReference>
<dbReference type="EMBL" id="FNYK01000004">
    <property type="protein sequence ID" value="SEI43976.1"/>
    <property type="molecule type" value="Genomic_DNA"/>
</dbReference>
<evidence type="ECO:0000256" key="1">
    <source>
        <dbReference type="ARBA" id="ARBA00012417"/>
    </source>
</evidence>
<organism evidence="11 12">
    <name type="scientific">Sharpea azabuensis</name>
    <dbReference type="NCBI Taxonomy" id="322505"/>
    <lineage>
        <taxon>Bacteria</taxon>
        <taxon>Bacillati</taxon>
        <taxon>Bacillota</taxon>
        <taxon>Erysipelotrichia</taxon>
        <taxon>Erysipelotrichales</taxon>
        <taxon>Coprobacillaceae</taxon>
        <taxon>Sharpea</taxon>
    </lineage>
</organism>
<dbReference type="PANTHER" id="PTHR34388">
    <property type="entry name" value="DNA POLYMERASE III SUBUNIT DELTA"/>
    <property type="match status" value="1"/>
</dbReference>
<dbReference type="SUPFAM" id="SSF52540">
    <property type="entry name" value="P-loop containing nucleoside triphosphate hydrolases"/>
    <property type="match status" value="1"/>
</dbReference>
<dbReference type="Gene3D" id="1.10.8.60">
    <property type="match status" value="1"/>
</dbReference>
<evidence type="ECO:0000256" key="8">
    <source>
        <dbReference type="ARBA" id="ARBA00049244"/>
    </source>
</evidence>
<dbReference type="EC" id="2.7.7.7" evidence="1"/>
<dbReference type="InterPro" id="IPR005790">
    <property type="entry name" value="DNA_polIII_delta"/>
</dbReference>
<evidence type="ECO:0000256" key="4">
    <source>
        <dbReference type="ARBA" id="ARBA00022695"/>
    </source>
</evidence>
<dbReference type="GeneID" id="54121216"/>
<dbReference type="InterPro" id="IPR008921">
    <property type="entry name" value="DNA_pol3_clamp-load_cplx_C"/>
</dbReference>
<keyword evidence="4" id="KW-0548">Nucleotidyltransferase</keyword>
<dbReference type="InterPro" id="IPR010372">
    <property type="entry name" value="DNA_pol3_delta_N"/>
</dbReference>
<dbReference type="RefSeq" id="WP_033163813.1">
    <property type="nucleotide sequence ID" value="NZ_CACVTN010000026.1"/>
</dbReference>
<dbReference type="NCBIfam" id="TIGR01128">
    <property type="entry name" value="holA"/>
    <property type="match status" value="1"/>
</dbReference>
<evidence type="ECO:0000259" key="9">
    <source>
        <dbReference type="Pfam" id="PF06144"/>
    </source>
</evidence>
<name>A0A1H6QPQ3_9FIRM</name>
<keyword evidence="6" id="KW-0239">DNA-directed DNA polymerase</keyword>
<dbReference type="Pfam" id="PF21694">
    <property type="entry name" value="DNA_pol3_delta_C"/>
    <property type="match status" value="1"/>
</dbReference>
<evidence type="ECO:0000256" key="3">
    <source>
        <dbReference type="ARBA" id="ARBA00022679"/>
    </source>
</evidence>
<dbReference type="PANTHER" id="PTHR34388:SF1">
    <property type="entry name" value="DNA POLYMERASE III SUBUNIT DELTA"/>
    <property type="match status" value="1"/>
</dbReference>
<evidence type="ECO:0000259" key="10">
    <source>
        <dbReference type="Pfam" id="PF21694"/>
    </source>
</evidence>
<keyword evidence="3" id="KW-0808">Transferase</keyword>
<dbReference type="GO" id="GO:0003887">
    <property type="term" value="F:DNA-directed DNA polymerase activity"/>
    <property type="evidence" value="ECO:0007669"/>
    <property type="project" value="UniProtKB-KW"/>
</dbReference>
<dbReference type="SUPFAM" id="SSF48019">
    <property type="entry name" value="post-AAA+ oligomerization domain-like"/>
    <property type="match status" value="1"/>
</dbReference>
<protein>
    <recommendedName>
        <fullName evidence="2">DNA polymerase III subunit delta</fullName>
        <ecNumber evidence="1">2.7.7.7</ecNumber>
    </recommendedName>
</protein>
<evidence type="ECO:0000256" key="2">
    <source>
        <dbReference type="ARBA" id="ARBA00017703"/>
    </source>
</evidence>
<evidence type="ECO:0000313" key="11">
    <source>
        <dbReference type="EMBL" id="SEI43976.1"/>
    </source>
</evidence>
<evidence type="ECO:0000256" key="7">
    <source>
        <dbReference type="ARBA" id="ARBA00034754"/>
    </source>
</evidence>
<dbReference type="Proteomes" id="UP000183028">
    <property type="component" value="Unassembled WGS sequence"/>
</dbReference>
<proteinExistence type="inferred from homology"/>
<dbReference type="STRING" id="322505.SAMN04487836_1029"/>
<evidence type="ECO:0000256" key="5">
    <source>
        <dbReference type="ARBA" id="ARBA00022705"/>
    </source>
</evidence>
<evidence type="ECO:0000256" key="6">
    <source>
        <dbReference type="ARBA" id="ARBA00022932"/>
    </source>
</evidence>
<keyword evidence="5" id="KW-0235">DNA replication</keyword>
<reference evidence="12" key="1">
    <citation type="submission" date="2016-10" db="EMBL/GenBank/DDBJ databases">
        <authorList>
            <person name="Varghese N."/>
        </authorList>
    </citation>
    <scope>NUCLEOTIDE SEQUENCE [LARGE SCALE GENOMIC DNA]</scope>
    <source>
        <strain evidence="12">DSM 20406</strain>
    </source>
</reference>
<keyword evidence="12" id="KW-1185">Reference proteome</keyword>
<dbReference type="InterPro" id="IPR048466">
    <property type="entry name" value="DNA_pol3_delta-like_C"/>
</dbReference>
<dbReference type="GO" id="GO:0006261">
    <property type="term" value="P:DNA-templated DNA replication"/>
    <property type="evidence" value="ECO:0007669"/>
    <property type="project" value="TreeGrafter"/>
</dbReference>
<sequence length="317" mass="37002">MNIVLYGSEELLLKQRLEKFKKQYKINDQDMNLSIYYPDETSMDVILQDAITPPFLTEYKMVILRKPTFLTTEKQKNVSDEDIAAFNDYIAHDNPTTIFIIYHNGEKFDERKKVMKNLRKHAQFIELNQVDEHTIYKTVRQAIIHRQAVIDDDALDLLLERTRGSLNEASNQVEKLCLYSKHITLHDVERLVAPPLEENVFALTNAIMAHDLVRVSSIYRDLMITNHEPIALIGLIASSIRQLYQVKLLDRKGYTDKEIVKIIGINPRALFPVRKNARSFQLDELERKLYELSELDINIKTGKIDKQRGLELFLMQI</sequence>
<feature type="domain" description="DNA polymerase III delta subunit-like C-terminal" evidence="10">
    <location>
        <begin position="197"/>
        <end position="317"/>
    </location>
</feature>
<accession>A0A1H6QPQ3</accession>
<comment type="similarity">
    <text evidence="7">Belongs to the DNA polymerase HolA subunit family.</text>
</comment>
<evidence type="ECO:0000313" key="12">
    <source>
        <dbReference type="Proteomes" id="UP000183028"/>
    </source>
</evidence>
<gene>
    <name evidence="11" type="ORF">SAMN04487834_100422</name>
</gene>
<dbReference type="Pfam" id="PF06144">
    <property type="entry name" value="DNA_pol3_delta"/>
    <property type="match status" value="1"/>
</dbReference>
<comment type="catalytic activity">
    <reaction evidence="8">
        <text>DNA(n) + a 2'-deoxyribonucleoside 5'-triphosphate = DNA(n+1) + diphosphate</text>
        <dbReference type="Rhea" id="RHEA:22508"/>
        <dbReference type="Rhea" id="RHEA-COMP:17339"/>
        <dbReference type="Rhea" id="RHEA-COMP:17340"/>
        <dbReference type="ChEBI" id="CHEBI:33019"/>
        <dbReference type="ChEBI" id="CHEBI:61560"/>
        <dbReference type="ChEBI" id="CHEBI:173112"/>
        <dbReference type="EC" id="2.7.7.7"/>
    </reaction>
</comment>
<dbReference type="eggNOG" id="COG1466">
    <property type="taxonomic scope" value="Bacteria"/>
</dbReference>